<dbReference type="GO" id="GO:0008236">
    <property type="term" value="F:serine-type peptidase activity"/>
    <property type="evidence" value="ECO:0007669"/>
    <property type="project" value="InterPro"/>
</dbReference>
<dbReference type="STRING" id="1759059.ATE48_18020"/>
<dbReference type="GO" id="GO:0004175">
    <property type="term" value="F:endopeptidase activity"/>
    <property type="evidence" value="ECO:0007669"/>
    <property type="project" value="TreeGrafter"/>
</dbReference>
<dbReference type="PANTHER" id="PTHR32060">
    <property type="entry name" value="TAIL-SPECIFIC PROTEASE"/>
    <property type="match status" value="1"/>
</dbReference>
<dbReference type="PANTHER" id="PTHR32060:SF30">
    <property type="entry name" value="CARBOXY-TERMINAL PROCESSING PROTEASE CTPA"/>
    <property type="match status" value="1"/>
</dbReference>
<dbReference type="InterPro" id="IPR028204">
    <property type="entry name" value="Tricorn_C1"/>
</dbReference>
<reference evidence="3 4" key="1">
    <citation type="submission" date="2015-11" db="EMBL/GenBank/DDBJ databases">
        <title>Whole-Genome Sequence of Candidatus Oderbacter manganicum from the National Park Lower Oder Valley, Germany.</title>
        <authorList>
            <person name="Braun B."/>
            <person name="Liere K."/>
            <person name="Szewzyk U."/>
        </authorList>
    </citation>
    <scope>NUCLEOTIDE SEQUENCE [LARGE SCALE GENOMIC DNA]</scope>
    <source>
        <strain evidence="3 4">OTSz_A_272</strain>
    </source>
</reference>
<dbReference type="InterPro" id="IPR029045">
    <property type="entry name" value="ClpP/crotonase-like_dom_sf"/>
</dbReference>
<protein>
    <submittedName>
        <fullName evidence="3">Peptidase S41</fullName>
    </submittedName>
</protein>
<dbReference type="GO" id="GO:0007165">
    <property type="term" value="P:signal transduction"/>
    <property type="evidence" value="ECO:0007669"/>
    <property type="project" value="TreeGrafter"/>
</dbReference>
<evidence type="ECO:0000256" key="1">
    <source>
        <dbReference type="SAM" id="SignalP"/>
    </source>
</evidence>
<dbReference type="AlphaFoldDB" id="A0A1B1AM91"/>
<dbReference type="SUPFAM" id="SSF52096">
    <property type="entry name" value="ClpP/crotonase"/>
    <property type="match status" value="1"/>
</dbReference>
<dbReference type="Pfam" id="PF14684">
    <property type="entry name" value="Tricorn_C1"/>
    <property type="match status" value="1"/>
</dbReference>
<proteinExistence type="predicted"/>
<gene>
    <name evidence="3" type="ORF">ATE48_18020</name>
</gene>
<name>A0A1B1AM91_9PROT</name>
<organism evidence="3 4">
    <name type="scientific">Candidatus Viadribacter manganicus</name>
    <dbReference type="NCBI Taxonomy" id="1759059"/>
    <lineage>
        <taxon>Bacteria</taxon>
        <taxon>Pseudomonadati</taxon>
        <taxon>Pseudomonadota</taxon>
        <taxon>Alphaproteobacteria</taxon>
        <taxon>Hyphomonadales</taxon>
        <taxon>Hyphomonadaceae</taxon>
        <taxon>Candidatus Viadribacter</taxon>
    </lineage>
</organism>
<dbReference type="RefSeq" id="WP_066774008.1">
    <property type="nucleotide sequence ID" value="NZ_CP013244.1"/>
</dbReference>
<evidence type="ECO:0000259" key="2">
    <source>
        <dbReference type="SMART" id="SM00245"/>
    </source>
</evidence>
<evidence type="ECO:0000313" key="4">
    <source>
        <dbReference type="Proteomes" id="UP000092498"/>
    </source>
</evidence>
<dbReference type="InParanoid" id="A0A1B1AM91"/>
<keyword evidence="4" id="KW-1185">Reference proteome</keyword>
<dbReference type="Pfam" id="PF03572">
    <property type="entry name" value="Peptidase_S41"/>
    <property type="match status" value="1"/>
</dbReference>
<dbReference type="OrthoDB" id="9812068at2"/>
<feature type="signal peptide" evidence="1">
    <location>
        <begin position="1"/>
        <end position="26"/>
    </location>
</feature>
<dbReference type="Proteomes" id="UP000092498">
    <property type="component" value="Chromosome"/>
</dbReference>
<dbReference type="GO" id="GO:0030288">
    <property type="term" value="C:outer membrane-bounded periplasmic space"/>
    <property type="evidence" value="ECO:0007669"/>
    <property type="project" value="TreeGrafter"/>
</dbReference>
<evidence type="ECO:0000313" key="3">
    <source>
        <dbReference type="EMBL" id="ANP47661.1"/>
    </source>
</evidence>
<feature type="domain" description="Tail specific protease" evidence="2">
    <location>
        <begin position="197"/>
        <end position="389"/>
    </location>
</feature>
<dbReference type="CDD" id="cd06567">
    <property type="entry name" value="Peptidase_S41"/>
    <property type="match status" value="1"/>
</dbReference>
<feature type="chain" id="PRO_5008519022" evidence="1">
    <location>
        <begin position="27"/>
        <end position="407"/>
    </location>
</feature>
<dbReference type="KEGG" id="cbot:ATE48_18020"/>
<dbReference type="InterPro" id="IPR005151">
    <property type="entry name" value="Tail-specific_protease"/>
</dbReference>
<dbReference type="Gene3D" id="3.30.750.44">
    <property type="match status" value="1"/>
</dbReference>
<dbReference type="SUPFAM" id="SSF50156">
    <property type="entry name" value="PDZ domain-like"/>
    <property type="match status" value="1"/>
</dbReference>
<dbReference type="SMART" id="SM00245">
    <property type="entry name" value="TSPc"/>
    <property type="match status" value="1"/>
</dbReference>
<accession>A0A1B1AM91</accession>
<dbReference type="InterPro" id="IPR036034">
    <property type="entry name" value="PDZ_sf"/>
</dbReference>
<sequence length="407" mass="44650">MTFPTTLSRRALCAGVLSAAAPSARASEPLHDITLAQDFDELWGTLRDHYCFFGDKRTDWDLVRRLYRPQALGAQSYEQFEDVTRRVLCELYDAHTHLTNPPDGALRWPLYDLYVERHDRDVRIAAVQEDSSTADAGILVGDTVMAVDDVAIEQIVADRMPRCLSRPDAEADRYVINASVAGHTAQPRRMRVRGADGQARDVALPLQRRSNPDIEHRTLEHGLGYIRIPSFANNDAVEAFDVALAALRETRGLVIDVRGNGGGDTAVARPIMGRFITAPSPYALMRRRSGRGLGQRWSETVDPRGPFTYAAPVVVLVDHWSASMAEGFPMGMRTIKGARIVGTRTMGLGAAVFSLRLDRTGLGAQYSAEPVYAVSGQPRWLLEPDVKTGPGADILAAGITDLRTTIG</sequence>
<dbReference type="GO" id="GO:0006508">
    <property type="term" value="P:proteolysis"/>
    <property type="evidence" value="ECO:0007669"/>
    <property type="project" value="InterPro"/>
</dbReference>
<dbReference type="Gene3D" id="3.90.226.10">
    <property type="entry name" value="2-enoyl-CoA Hydratase, Chain A, domain 1"/>
    <property type="match status" value="1"/>
</dbReference>
<keyword evidence="1" id="KW-0732">Signal</keyword>
<dbReference type="EMBL" id="CP013244">
    <property type="protein sequence ID" value="ANP47661.1"/>
    <property type="molecule type" value="Genomic_DNA"/>
</dbReference>